<dbReference type="InterPro" id="IPR002502">
    <property type="entry name" value="Amidase_domain"/>
</dbReference>
<accession>A0A853J9Y5</accession>
<dbReference type="InterPro" id="IPR036366">
    <property type="entry name" value="PGBDSf"/>
</dbReference>
<comment type="caution">
    <text evidence="8">The sequence shown here is derived from an EMBL/GenBank/DDBJ whole genome shotgun (WGS) entry which is preliminary data.</text>
</comment>
<dbReference type="InterPro" id="IPR036365">
    <property type="entry name" value="PGBD-like_sf"/>
</dbReference>
<protein>
    <recommendedName>
        <fullName evidence="3">N-acetylmuramoyl-L-alanine amidase</fullName>
        <ecNumber evidence="3">3.5.1.28</ecNumber>
    </recommendedName>
</protein>
<dbReference type="RefSeq" id="WP_180677471.1">
    <property type="nucleotide sequence ID" value="NZ_JACCKA010000031.1"/>
</dbReference>
<evidence type="ECO:0000313" key="9">
    <source>
        <dbReference type="Proteomes" id="UP000578091"/>
    </source>
</evidence>
<dbReference type="Gene3D" id="1.10.101.10">
    <property type="entry name" value="PGBD-like superfamily/PGBD"/>
    <property type="match status" value="1"/>
</dbReference>
<feature type="domain" description="N-acetylmuramoyl-L-alanine amidase" evidence="7">
    <location>
        <begin position="28"/>
        <end position="170"/>
    </location>
</feature>
<dbReference type="InterPro" id="IPR002477">
    <property type="entry name" value="Peptidoglycan-bd-like"/>
</dbReference>
<dbReference type="Gene3D" id="3.40.80.10">
    <property type="entry name" value="Peptidoglycan recognition protein-like"/>
    <property type="match status" value="1"/>
</dbReference>
<dbReference type="Pfam" id="PF01471">
    <property type="entry name" value="PG_binding_1"/>
    <property type="match status" value="1"/>
</dbReference>
<dbReference type="Proteomes" id="UP000578091">
    <property type="component" value="Unassembled WGS sequence"/>
</dbReference>
<gene>
    <name evidence="8" type="ORF">H0E84_04660</name>
</gene>
<keyword evidence="5" id="KW-0961">Cell wall biogenesis/degradation</keyword>
<dbReference type="FunFam" id="3.40.80.10:FF:000003">
    <property type="entry name" value="N-acetylmuramoyl-L-alanine amidase"/>
    <property type="match status" value="1"/>
</dbReference>
<keyword evidence="6" id="KW-0732">Signal</keyword>
<dbReference type="AlphaFoldDB" id="A0A853J9Y5"/>
<keyword evidence="4" id="KW-0378">Hydrolase</keyword>
<evidence type="ECO:0000256" key="3">
    <source>
        <dbReference type="ARBA" id="ARBA00011901"/>
    </source>
</evidence>
<dbReference type="PANTHER" id="PTHR30417">
    <property type="entry name" value="N-ACETYLMURAMOYL-L-ALANINE AMIDASE AMID"/>
    <property type="match status" value="1"/>
</dbReference>
<dbReference type="SMART" id="SM00644">
    <property type="entry name" value="Ami_2"/>
    <property type="match status" value="1"/>
</dbReference>
<keyword evidence="9" id="KW-1185">Reference proteome</keyword>
<sequence>MPFLRFRLLAVAAALLMAGCAASTLRIDTRHQAAVQASRVQYLVLHYTVADFDESLRLLTGRQPGVSAHYLVRDDPVRVYRLVEEHRLARHAGESYWAGATPLNASSIGIEIVNPGYSDTPEGRVYAPYPQEQIDTVIRLASEIVARHGIRPEHVLGHADVAPGRKQDPGPQFPWRQLAEAGLILWPDAAQVAERLASHRRNPLPEVAWFQERLAAVGYRVPRGGELDDATRAAMSTFQMKYRPADIAGVPDAETAALLDVVAAPDGMRPLAPTTK</sequence>
<dbReference type="PANTHER" id="PTHR30417:SF1">
    <property type="entry name" value="N-ACETYLMURAMOYL-L-ALANINE AMIDASE AMID"/>
    <property type="match status" value="1"/>
</dbReference>
<dbReference type="InterPro" id="IPR036505">
    <property type="entry name" value="Amidase/PGRP_sf"/>
</dbReference>
<dbReference type="Pfam" id="PF01510">
    <property type="entry name" value="Amidase_2"/>
    <property type="match status" value="1"/>
</dbReference>
<dbReference type="PROSITE" id="PS51257">
    <property type="entry name" value="PROKAR_LIPOPROTEIN"/>
    <property type="match status" value="1"/>
</dbReference>
<feature type="chain" id="PRO_5032434358" description="N-acetylmuramoyl-L-alanine amidase" evidence="6">
    <location>
        <begin position="24"/>
        <end position="276"/>
    </location>
</feature>
<feature type="signal peptide" evidence="6">
    <location>
        <begin position="1"/>
        <end position="23"/>
    </location>
</feature>
<dbReference type="EC" id="3.5.1.28" evidence="3"/>
<proteinExistence type="inferred from homology"/>
<name>A0A853J9Y5_9GAMM</name>
<dbReference type="GO" id="GO:0019867">
    <property type="term" value="C:outer membrane"/>
    <property type="evidence" value="ECO:0007669"/>
    <property type="project" value="TreeGrafter"/>
</dbReference>
<dbReference type="GO" id="GO:0008745">
    <property type="term" value="F:N-acetylmuramoyl-L-alanine amidase activity"/>
    <property type="evidence" value="ECO:0007669"/>
    <property type="project" value="UniProtKB-EC"/>
</dbReference>
<dbReference type="EMBL" id="JACCKA010000031">
    <property type="protein sequence ID" value="NZA25665.1"/>
    <property type="molecule type" value="Genomic_DNA"/>
</dbReference>
<comment type="catalytic activity">
    <reaction evidence="1">
        <text>Hydrolyzes the link between N-acetylmuramoyl residues and L-amino acid residues in certain cell-wall glycopeptides.</text>
        <dbReference type="EC" id="3.5.1.28"/>
    </reaction>
</comment>
<organism evidence="8 9">
    <name type="scientific">Luteimonas salinisoli</name>
    <dbReference type="NCBI Taxonomy" id="2752307"/>
    <lineage>
        <taxon>Bacteria</taxon>
        <taxon>Pseudomonadati</taxon>
        <taxon>Pseudomonadota</taxon>
        <taxon>Gammaproteobacteria</taxon>
        <taxon>Lysobacterales</taxon>
        <taxon>Lysobacteraceae</taxon>
        <taxon>Luteimonas</taxon>
    </lineage>
</organism>
<evidence type="ECO:0000256" key="4">
    <source>
        <dbReference type="ARBA" id="ARBA00022801"/>
    </source>
</evidence>
<reference evidence="8 9" key="1">
    <citation type="submission" date="2020-07" db="EMBL/GenBank/DDBJ databases">
        <title>Luteimonas sp. SJ-92.</title>
        <authorList>
            <person name="Huang X.-X."/>
            <person name="Xu L."/>
            <person name="Sun J.-Q."/>
        </authorList>
    </citation>
    <scope>NUCLEOTIDE SEQUENCE [LARGE SCALE GENOMIC DNA]</scope>
    <source>
        <strain evidence="8 9">SJ-92</strain>
    </source>
</reference>
<comment type="similarity">
    <text evidence="2">Belongs to the N-acetylmuramoyl-L-alanine amidase 2 family.</text>
</comment>
<evidence type="ECO:0000313" key="8">
    <source>
        <dbReference type="EMBL" id="NZA25665.1"/>
    </source>
</evidence>
<evidence type="ECO:0000256" key="5">
    <source>
        <dbReference type="ARBA" id="ARBA00023316"/>
    </source>
</evidence>
<dbReference type="GO" id="GO:0009254">
    <property type="term" value="P:peptidoglycan turnover"/>
    <property type="evidence" value="ECO:0007669"/>
    <property type="project" value="TreeGrafter"/>
</dbReference>
<dbReference type="GO" id="GO:0009253">
    <property type="term" value="P:peptidoglycan catabolic process"/>
    <property type="evidence" value="ECO:0007669"/>
    <property type="project" value="InterPro"/>
</dbReference>
<evidence type="ECO:0000256" key="6">
    <source>
        <dbReference type="SAM" id="SignalP"/>
    </source>
</evidence>
<evidence type="ECO:0000259" key="7">
    <source>
        <dbReference type="SMART" id="SM00644"/>
    </source>
</evidence>
<evidence type="ECO:0000256" key="2">
    <source>
        <dbReference type="ARBA" id="ARBA00007553"/>
    </source>
</evidence>
<dbReference type="GO" id="GO:0071555">
    <property type="term" value="P:cell wall organization"/>
    <property type="evidence" value="ECO:0007669"/>
    <property type="project" value="UniProtKB-KW"/>
</dbReference>
<dbReference type="SUPFAM" id="SSF47090">
    <property type="entry name" value="PGBD-like"/>
    <property type="match status" value="1"/>
</dbReference>
<dbReference type="CDD" id="cd06583">
    <property type="entry name" value="PGRP"/>
    <property type="match status" value="1"/>
</dbReference>
<evidence type="ECO:0000256" key="1">
    <source>
        <dbReference type="ARBA" id="ARBA00001561"/>
    </source>
</evidence>
<dbReference type="InterPro" id="IPR051206">
    <property type="entry name" value="NAMLAA_amidase_2"/>
</dbReference>
<dbReference type="SUPFAM" id="SSF55846">
    <property type="entry name" value="N-acetylmuramoyl-L-alanine amidase-like"/>
    <property type="match status" value="1"/>
</dbReference>